<evidence type="ECO:0000256" key="1">
    <source>
        <dbReference type="SAM" id="MobiDB-lite"/>
    </source>
</evidence>
<dbReference type="InterPro" id="IPR051922">
    <property type="entry name" value="Bact_Sporulation_Assoc"/>
</dbReference>
<keyword evidence="3" id="KW-1185">Reference proteome</keyword>
<evidence type="ECO:0000313" key="2">
    <source>
        <dbReference type="EMBL" id="SFG95455.1"/>
    </source>
</evidence>
<name>A0A1I2W1Z4_9EURY</name>
<dbReference type="RefSeq" id="WP_092893762.1">
    <property type="nucleotide sequence ID" value="NZ_FOOQ01000007.1"/>
</dbReference>
<gene>
    <name evidence="2" type="ORF">SAMN04488063_3399</name>
</gene>
<organism evidence="2 3">
    <name type="scientific">Halopelagius inordinatus</name>
    <dbReference type="NCBI Taxonomy" id="553467"/>
    <lineage>
        <taxon>Archaea</taxon>
        <taxon>Methanobacteriati</taxon>
        <taxon>Methanobacteriota</taxon>
        <taxon>Stenosarchaea group</taxon>
        <taxon>Halobacteria</taxon>
        <taxon>Halobacteriales</taxon>
        <taxon>Haloferacaceae</taxon>
    </lineage>
</organism>
<dbReference type="Proteomes" id="UP000198876">
    <property type="component" value="Unassembled WGS sequence"/>
</dbReference>
<dbReference type="Pfam" id="PF04122">
    <property type="entry name" value="CW_binding_2"/>
    <property type="match status" value="1"/>
</dbReference>
<dbReference type="AlphaFoldDB" id="A0A1I2W1Z4"/>
<dbReference type="PANTHER" id="PTHR30032">
    <property type="entry name" value="N-ACETYLMURAMOYL-L-ALANINE AMIDASE-RELATED"/>
    <property type="match status" value="1"/>
</dbReference>
<reference evidence="3" key="1">
    <citation type="submission" date="2016-10" db="EMBL/GenBank/DDBJ databases">
        <authorList>
            <person name="Varghese N."/>
            <person name="Submissions S."/>
        </authorList>
    </citation>
    <scope>NUCLEOTIDE SEQUENCE [LARGE SCALE GENOMIC DNA]</scope>
    <source>
        <strain evidence="3">CGMCC 1.7739</strain>
    </source>
</reference>
<dbReference type="EMBL" id="FOOQ01000007">
    <property type="protein sequence ID" value="SFG95455.1"/>
    <property type="molecule type" value="Genomic_DNA"/>
</dbReference>
<dbReference type="PROSITE" id="PS51318">
    <property type="entry name" value="TAT"/>
    <property type="match status" value="1"/>
</dbReference>
<dbReference type="InterPro" id="IPR006311">
    <property type="entry name" value="TAT_signal"/>
</dbReference>
<dbReference type="InterPro" id="IPR007253">
    <property type="entry name" value="Cell_wall-bd_2"/>
</dbReference>
<evidence type="ECO:0000313" key="3">
    <source>
        <dbReference type="Proteomes" id="UP000198876"/>
    </source>
</evidence>
<proteinExistence type="predicted"/>
<accession>A0A1I2W1Z4</accession>
<sequence length="411" mass="45200">MSDRSRRKFLRDLAALPAGATLGGAALTYREVSSSSQGPHRGPESADFDDETVTTMTTRLAGANDYETATAFTQNVYQAINDHTRPGAAILINDSNLAAALPGVAVIHHPIDGAVLLTAQDSLPDATREEIERLHPEGVHVDGDVQVYIVGGERYISRDVEETVKQMGLKTNRIGGDSPAEVAANVDQYLSTIHANHRDTAFIADIENAQTAIPAQSWNAHGGDGFLYVDSDRIPEVTQRQLEARFDEAYMYLFGDESKISSRVARELGRFGHVQRIPQGSNPYKVSVGFAGYKDIGRNQGWIFGEWPRNLGWGIAESGHNFIFTNPENWQTALPASVESHRGKHGPMLHVRQDTIPETVGNYLTNLTRPHEAAPYDRKYNHGWIVGDTEQISQRVQAQLHAMLQEPVGGQ</sequence>
<dbReference type="OrthoDB" id="135704at2157"/>
<dbReference type="PANTHER" id="PTHR30032:SF4">
    <property type="entry name" value="AMIDASE ENHANCER"/>
    <property type="match status" value="1"/>
</dbReference>
<protein>
    <submittedName>
        <fullName evidence="2">Putative cell wall binding repeat 2</fullName>
    </submittedName>
</protein>
<dbReference type="STRING" id="553467.SAMN04488063_3399"/>
<feature type="region of interest" description="Disordered" evidence="1">
    <location>
        <begin position="30"/>
        <end position="49"/>
    </location>
</feature>